<dbReference type="InterPro" id="IPR050204">
    <property type="entry name" value="AraC_XylS_family_regulators"/>
</dbReference>
<dbReference type="SUPFAM" id="SSF46689">
    <property type="entry name" value="Homeodomain-like"/>
    <property type="match status" value="2"/>
</dbReference>
<dbReference type="RefSeq" id="WP_211853127.1">
    <property type="nucleotide sequence ID" value="NZ_JAAGBB010000015.1"/>
</dbReference>
<comment type="caution">
    <text evidence="5">The sequence shown here is derived from an EMBL/GenBank/DDBJ whole genome shotgun (WGS) entry which is preliminary data.</text>
</comment>
<gene>
    <name evidence="5" type="ORF">GXW71_13915</name>
</gene>
<evidence type="ECO:0000256" key="1">
    <source>
        <dbReference type="ARBA" id="ARBA00023015"/>
    </source>
</evidence>
<dbReference type="Pfam" id="PF12833">
    <property type="entry name" value="HTH_18"/>
    <property type="match status" value="1"/>
</dbReference>
<evidence type="ECO:0000256" key="2">
    <source>
        <dbReference type="ARBA" id="ARBA00023125"/>
    </source>
</evidence>
<dbReference type="Gene3D" id="2.60.120.10">
    <property type="entry name" value="Jelly Rolls"/>
    <property type="match status" value="1"/>
</dbReference>
<dbReference type="Pfam" id="PF12852">
    <property type="entry name" value="Cupin_6"/>
    <property type="match status" value="1"/>
</dbReference>
<proteinExistence type="predicted"/>
<dbReference type="InterPro" id="IPR014710">
    <property type="entry name" value="RmlC-like_jellyroll"/>
</dbReference>
<keyword evidence="1" id="KW-0805">Transcription regulation</keyword>
<dbReference type="InterPro" id="IPR018060">
    <property type="entry name" value="HTH_AraC"/>
</dbReference>
<dbReference type="InterPro" id="IPR032783">
    <property type="entry name" value="AraC_lig"/>
</dbReference>
<dbReference type="SMART" id="SM00342">
    <property type="entry name" value="HTH_ARAC"/>
    <property type="match status" value="1"/>
</dbReference>
<keyword evidence="2" id="KW-0238">DNA-binding</keyword>
<keyword evidence="3" id="KW-0804">Transcription</keyword>
<feature type="domain" description="HTH araC/xylS-type" evidence="4">
    <location>
        <begin position="213"/>
        <end position="310"/>
    </location>
</feature>
<sequence>MDPLSDLLRTLRLSGGVFLDASFTAPWCILAQMSPEDCAPMPPPAQLIAYHYVVAGRFWLQVDGEPPVRLEAGDIVLLPRNDAHRLGSTLDLPPVDAGRLVQPPGDDGLARISHGGGGEPVRLLCGFLGSAMRDSPFLASLPRVLTFSLGDGASGEWIASSFRFAARELRGGSVTMLSRLSELLFLEAARRYLGSLGPGQSGWLAGLRDPVIGRALALMHGTPADPWTAAALARAAGLSRSAFAERFAKLIGESPMGYLGRWRLSMAADRLRQGQPITRIAQETGYGSVAAFTRAFSRAHGVPPAAWRGAGARASGATH</sequence>
<name>A0ABS5EYT0_9PROT</name>
<reference evidence="6" key="1">
    <citation type="journal article" date="2021" name="Syst. Appl. Microbiol.">
        <title>Roseomonas hellenica sp. nov., isolated from roots of wild-growing Alkanna tinctoria.</title>
        <authorList>
            <person name="Rat A."/>
            <person name="Naranjo H.D."/>
            <person name="Lebbe L."/>
            <person name="Cnockaert M."/>
            <person name="Krigas N."/>
            <person name="Grigoriadou K."/>
            <person name="Maloupa E."/>
            <person name="Willems A."/>
        </authorList>
    </citation>
    <scope>NUCLEOTIDE SEQUENCE [LARGE SCALE GENOMIC DNA]</scope>
    <source>
        <strain evidence="6">LMG 31523</strain>
    </source>
</reference>
<dbReference type="PANTHER" id="PTHR46796">
    <property type="entry name" value="HTH-TYPE TRANSCRIPTIONAL ACTIVATOR RHAS-RELATED"/>
    <property type="match status" value="1"/>
</dbReference>
<keyword evidence="6" id="KW-1185">Reference proteome</keyword>
<organism evidence="5 6">
    <name type="scientific">Plastoroseomonas hellenica</name>
    <dbReference type="NCBI Taxonomy" id="2687306"/>
    <lineage>
        <taxon>Bacteria</taxon>
        <taxon>Pseudomonadati</taxon>
        <taxon>Pseudomonadota</taxon>
        <taxon>Alphaproteobacteria</taxon>
        <taxon>Acetobacterales</taxon>
        <taxon>Acetobacteraceae</taxon>
        <taxon>Plastoroseomonas</taxon>
    </lineage>
</organism>
<evidence type="ECO:0000256" key="3">
    <source>
        <dbReference type="ARBA" id="ARBA00023163"/>
    </source>
</evidence>
<dbReference type="PROSITE" id="PS00041">
    <property type="entry name" value="HTH_ARAC_FAMILY_1"/>
    <property type="match status" value="1"/>
</dbReference>
<protein>
    <submittedName>
        <fullName evidence="5">AraC family transcriptional regulator</fullName>
    </submittedName>
</protein>
<dbReference type="InterPro" id="IPR011051">
    <property type="entry name" value="RmlC_Cupin_sf"/>
</dbReference>
<dbReference type="InterPro" id="IPR018062">
    <property type="entry name" value="HTH_AraC-typ_CS"/>
</dbReference>
<dbReference type="SUPFAM" id="SSF51182">
    <property type="entry name" value="RmlC-like cupins"/>
    <property type="match status" value="1"/>
</dbReference>
<dbReference type="InterPro" id="IPR009057">
    <property type="entry name" value="Homeodomain-like_sf"/>
</dbReference>
<evidence type="ECO:0000259" key="4">
    <source>
        <dbReference type="PROSITE" id="PS01124"/>
    </source>
</evidence>
<evidence type="ECO:0000313" key="5">
    <source>
        <dbReference type="EMBL" id="MBR0665455.1"/>
    </source>
</evidence>
<dbReference type="Proteomes" id="UP001196870">
    <property type="component" value="Unassembled WGS sequence"/>
</dbReference>
<dbReference type="Gene3D" id="1.10.10.60">
    <property type="entry name" value="Homeodomain-like"/>
    <property type="match status" value="2"/>
</dbReference>
<dbReference type="PANTHER" id="PTHR46796:SF7">
    <property type="entry name" value="ARAC FAMILY TRANSCRIPTIONAL REGULATOR"/>
    <property type="match status" value="1"/>
</dbReference>
<dbReference type="PROSITE" id="PS01124">
    <property type="entry name" value="HTH_ARAC_FAMILY_2"/>
    <property type="match status" value="1"/>
</dbReference>
<dbReference type="EMBL" id="JAAGBB010000015">
    <property type="protein sequence ID" value="MBR0665455.1"/>
    <property type="molecule type" value="Genomic_DNA"/>
</dbReference>
<accession>A0ABS5EYT0</accession>
<evidence type="ECO:0000313" key="6">
    <source>
        <dbReference type="Proteomes" id="UP001196870"/>
    </source>
</evidence>